<protein>
    <submittedName>
        <fullName evidence="4">Galactokinase</fullName>
        <ecNumber evidence="4">2.7.1.6</ecNumber>
    </submittedName>
</protein>
<dbReference type="RefSeq" id="WP_013739838.1">
    <property type="nucleotide sequence ID" value="NC_015436.1"/>
</dbReference>
<dbReference type="InterPro" id="IPR020568">
    <property type="entry name" value="Ribosomal_Su5_D2-typ_SF"/>
</dbReference>
<dbReference type="HOGENOM" id="CLU_017814_2_1_12"/>
<dbReference type="InterPro" id="IPR036554">
    <property type="entry name" value="GHMP_kinase_C_sf"/>
</dbReference>
<sequence length="389" mass="44118">MVTARQTHAKEYDENPDIIVDVPSSYTFVGAYADYCNGPVISAAGEKSLKVAISFRDDAVVRLYNAALNDKKHFALGAVKYRREDRWANFFKGVVNELQKDGRRIDRGLNVSFSGDLLAYDGIVGVTALCLGSLMALGSLFHMNFSREEYIRYLFGACARFNGRYCRISDIETMLNAEEEKLLIFDLQRGSYEKYDFPFKQEEGNVCIVVESNIPHQMLRDEMNEKRRTAEHAFKILRSRMSISTLREMGDADLMEQLGCLDSESSHVCSYIFTESRLAREAAAQLVQKEPLQYGRIMNRIQMGMRDQMEISCPEVDWLAKRASETPGCHGANIVANGINGTLMVLLTQTGLNSYLERLEEYERIFGFHPDWRIFVPRGGASVHSKINA</sequence>
<reference evidence="4 5" key="2">
    <citation type="journal article" date="2012" name="Stand. Genomic Sci.">
        <title>Complete genome sequence of the termite hindgut bacterium Spirochaeta coccoides type strain (SPN1(T)), reclassification in the genus Sphaerochaeta as Sphaerochaeta coccoides comb. nov. and emendations of the family Spirochaetaceae and the genus Sphaerochaeta.</title>
        <authorList>
            <person name="Abt B."/>
            <person name="Han C."/>
            <person name="Scheuner C."/>
            <person name="Lu M."/>
            <person name="Lapidus A."/>
            <person name="Nolan M."/>
            <person name="Lucas S."/>
            <person name="Hammon N."/>
            <person name="Deshpande S."/>
            <person name="Cheng J.F."/>
            <person name="Tapia R."/>
            <person name="Goodwin L.A."/>
            <person name="Pitluck S."/>
            <person name="Liolios K."/>
            <person name="Pagani I."/>
            <person name="Ivanova N."/>
            <person name="Mavromatis K."/>
            <person name="Mikhailova N."/>
            <person name="Huntemann M."/>
            <person name="Pati A."/>
            <person name="Chen A."/>
            <person name="Palaniappan K."/>
            <person name="Land M."/>
            <person name="Hauser L."/>
            <person name="Brambilla E.M."/>
            <person name="Rohde M."/>
            <person name="Spring S."/>
            <person name="Gronow S."/>
            <person name="Goker M."/>
            <person name="Woyke T."/>
            <person name="Bristow J."/>
            <person name="Eisen J.A."/>
            <person name="Markowitz V."/>
            <person name="Hugenholtz P."/>
            <person name="Kyrpides N.C."/>
            <person name="Klenk H.P."/>
            <person name="Detter J.C."/>
        </authorList>
    </citation>
    <scope>NUCLEOTIDE SEQUENCE [LARGE SCALE GENOMIC DNA]</scope>
    <source>
        <strain evidence="5">ATCC BAA-1237 / DSM 17374 / SPN1</strain>
    </source>
</reference>
<dbReference type="Gene3D" id="3.30.70.890">
    <property type="entry name" value="GHMP kinase, C-terminal domain"/>
    <property type="match status" value="1"/>
</dbReference>
<accession>F4GLP9</accession>
<dbReference type="Gene3D" id="3.30.230.10">
    <property type="match status" value="1"/>
</dbReference>
<evidence type="ECO:0000313" key="5">
    <source>
        <dbReference type="Proteomes" id="UP000007939"/>
    </source>
</evidence>
<dbReference type="GO" id="GO:0006012">
    <property type="term" value="P:galactose metabolic process"/>
    <property type="evidence" value="ECO:0007669"/>
    <property type="project" value="TreeGrafter"/>
</dbReference>
<dbReference type="AlphaFoldDB" id="F4GLP9"/>
<dbReference type="Proteomes" id="UP000007939">
    <property type="component" value="Chromosome"/>
</dbReference>
<evidence type="ECO:0000256" key="3">
    <source>
        <dbReference type="SAM" id="Phobius"/>
    </source>
</evidence>
<keyword evidence="2" id="KW-0067">ATP-binding</keyword>
<dbReference type="SUPFAM" id="SSF54211">
    <property type="entry name" value="Ribosomal protein S5 domain 2-like"/>
    <property type="match status" value="1"/>
</dbReference>
<dbReference type="InterPro" id="IPR014721">
    <property type="entry name" value="Ribsml_uS5_D2-typ_fold_subgr"/>
</dbReference>
<keyword evidence="3" id="KW-1133">Transmembrane helix</keyword>
<feature type="transmembrane region" description="Helical" evidence="3">
    <location>
        <begin position="117"/>
        <end position="141"/>
    </location>
</feature>
<evidence type="ECO:0000313" key="4">
    <source>
        <dbReference type="EMBL" id="AEC02443.1"/>
    </source>
</evidence>
<keyword evidence="3" id="KW-0812">Transmembrane</keyword>
<reference evidence="5" key="1">
    <citation type="submission" date="2011-04" db="EMBL/GenBank/DDBJ databases">
        <title>The complete genome of Spirochaeta coccoides DSM 17374.</title>
        <authorList>
            <person name="Lucas S."/>
            <person name="Copeland A."/>
            <person name="Lapidus A."/>
            <person name="Bruce D."/>
            <person name="Goodwin L."/>
            <person name="Pitluck S."/>
            <person name="Peters L."/>
            <person name="Kyrpides N."/>
            <person name="Mavromatis K."/>
            <person name="Pagani I."/>
            <person name="Ivanova N."/>
            <person name="Ovchinnikova G."/>
            <person name="Lu M."/>
            <person name="Detter J.C."/>
            <person name="Tapia R."/>
            <person name="Han C."/>
            <person name="Land M."/>
            <person name="Hauser L."/>
            <person name="Markowitz V."/>
            <person name="Cheng J.-F."/>
            <person name="Hugenholtz P."/>
            <person name="Woyke T."/>
            <person name="Wu D."/>
            <person name="Spring S."/>
            <person name="Schroeder M."/>
            <person name="Brambilla E."/>
            <person name="Klenk H.-P."/>
            <person name="Eisen J.A."/>
        </authorList>
    </citation>
    <scope>NUCLEOTIDE SEQUENCE [LARGE SCALE GENOMIC DNA]</scope>
    <source>
        <strain evidence="5">ATCC BAA-1237 / DSM 17374 / SPN1</strain>
    </source>
</reference>
<dbReference type="OrthoDB" id="250531at2"/>
<dbReference type="GO" id="GO:0004335">
    <property type="term" value="F:galactokinase activity"/>
    <property type="evidence" value="ECO:0007669"/>
    <property type="project" value="UniProtKB-EC"/>
</dbReference>
<dbReference type="SUPFAM" id="SSF55060">
    <property type="entry name" value="GHMP Kinase, C-terminal domain"/>
    <property type="match status" value="1"/>
</dbReference>
<evidence type="ECO:0000256" key="1">
    <source>
        <dbReference type="ARBA" id="ARBA00022741"/>
    </source>
</evidence>
<keyword evidence="3" id="KW-0472">Membrane</keyword>
<evidence type="ECO:0000256" key="2">
    <source>
        <dbReference type="ARBA" id="ARBA00022840"/>
    </source>
</evidence>
<dbReference type="KEGG" id="scc:Spico_1232"/>
<dbReference type="PANTHER" id="PTHR10457:SF7">
    <property type="entry name" value="GALACTOKINASE-RELATED"/>
    <property type="match status" value="1"/>
</dbReference>
<keyword evidence="5" id="KW-1185">Reference proteome</keyword>
<dbReference type="EC" id="2.7.1.6" evidence="4"/>
<dbReference type="EMBL" id="CP002659">
    <property type="protein sequence ID" value="AEC02443.1"/>
    <property type="molecule type" value="Genomic_DNA"/>
</dbReference>
<dbReference type="eggNOG" id="COG0153">
    <property type="taxonomic scope" value="Bacteria"/>
</dbReference>
<dbReference type="InterPro" id="IPR006206">
    <property type="entry name" value="Mevalonate/galactokinase"/>
</dbReference>
<keyword evidence="4" id="KW-0808">Transferase</keyword>
<dbReference type="PANTHER" id="PTHR10457">
    <property type="entry name" value="MEVALONATE KINASE/GALACTOKINASE"/>
    <property type="match status" value="1"/>
</dbReference>
<dbReference type="GO" id="GO:0005829">
    <property type="term" value="C:cytosol"/>
    <property type="evidence" value="ECO:0007669"/>
    <property type="project" value="TreeGrafter"/>
</dbReference>
<organism evidence="4 5">
    <name type="scientific">Parasphaerochaeta coccoides (strain ATCC BAA-1237 / DSM 17374 / SPN1)</name>
    <name type="common">Sphaerochaeta coccoides</name>
    <dbReference type="NCBI Taxonomy" id="760011"/>
    <lineage>
        <taxon>Bacteria</taxon>
        <taxon>Pseudomonadati</taxon>
        <taxon>Spirochaetota</taxon>
        <taxon>Spirochaetia</taxon>
        <taxon>Spirochaetales</taxon>
        <taxon>Sphaerochaetaceae</taxon>
        <taxon>Parasphaerochaeta</taxon>
    </lineage>
</organism>
<gene>
    <name evidence="4" type="ordered locus">Spico_1232</name>
</gene>
<proteinExistence type="predicted"/>
<dbReference type="GO" id="GO:0005524">
    <property type="term" value="F:ATP binding"/>
    <property type="evidence" value="ECO:0007669"/>
    <property type="project" value="UniProtKB-KW"/>
</dbReference>
<keyword evidence="1" id="KW-0547">Nucleotide-binding</keyword>
<name>F4GLP9_PARC1</name>
<dbReference type="STRING" id="760011.Spico_1232"/>
<dbReference type="PIRSF" id="PIRSF000530">
    <property type="entry name" value="Galactokinase"/>
    <property type="match status" value="1"/>
</dbReference>